<dbReference type="Pfam" id="PF12647">
    <property type="entry name" value="RNHCP"/>
    <property type="match status" value="1"/>
</dbReference>
<comment type="caution">
    <text evidence="2">The sequence shown here is derived from an EMBL/GenBank/DDBJ whole genome shotgun (WGS) entry which is preliminary data.</text>
</comment>
<gene>
    <name evidence="2" type="ORF">COV95_00665</name>
</gene>
<protein>
    <recommendedName>
        <fullName evidence="1">RNHCP domain-containing protein</fullName>
    </recommendedName>
</protein>
<evidence type="ECO:0000313" key="3">
    <source>
        <dbReference type="Proteomes" id="UP000229834"/>
    </source>
</evidence>
<dbReference type="Proteomes" id="UP000229834">
    <property type="component" value="Unassembled WGS sequence"/>
</dbReference>
<organism evidence="2 3">
    <name type="scientific">Candidatus Zambryskibacteria bacterium CG11_big_fil_rev_8_21_14_0_20_40_24</name>
    <dbReference type="NCBI Taxonomy" id="1975116"/>
    <lineage>
        <taxon>Bacteria</taxon>
        <taxon>Candidatus Zambryskiibacteriota</taxon>
    </lineage>
</organism>
<evidence type="ECO:0000259" key="1">
    <source>
        <dbReference type="Pfam" id="PF12647"/>
    </source>
</evidence>
<dbReference type="AlphaFoldDB" id="A0A2H0K754"/>
<sequence>MTFIKKKEDFKCDNCQTVNVGNGYTDHCKTCLWSKHVDIDPGDREEKCLGMMKPMECRMVNGEYRVRNKCLSCRFERWAPVLPNDDMDTTLSLS</sequence>
<dbReference type="InterPro" id="IPR024439">
    <property type="entry name" value="RNHCP"/>
</dbReference>
<proteinExistence type="predicted"/>
<accession>A0A2H0K754</accession>
<name>A0A2H0K754_9BACT</name>
<reference evidence="2 3" key="1">
    <citation type="submission" date="2017-09" db="EMBL/GenBank/DDBJ databases">
        <title>Depth-based differentiation of microbial function through sediment-hosted aquifers and enrichment of novel symbionts in the deep terrestrial subsurface.</title>
        <authorList>
            <person name="Probst A.J."/>
            <person name="Ladd B."/>
            <person name="Jarett J.K."/>
            <person name="Geller-Mcgrath D.E."/>
            <person name="Sieber C.M."/>
            <person name="Emerson J.B."/>
            <person name="Anantharaman K."/>
            <person name="Thomas B.C."/>
            <person name="Malmstrom R."/>
            <person name="Stieglmeier M."/>
            <person name="Klingl A."/>
            <person name="Woyke T."/>
            <person name="Ryan C.M."/>
            <person name="Banfield J.F."/>
        </authorList>
    </citation>
    <scope>NUCLEOTIDE SEQUENCE [LARGE SCALE GENOMIC DNA]</scope>
    <source>
        <strain evidence="2">CG11_big_fil_rev_8_21_14_0_20_40_24</strain>
    </source>
</reference>
<feature type="domain" description="RNHCP" evidence="1">
    <location>
        <begin position="8"/>
        <end position="87"/>
    </location>
</feature>
<evidence type="ECO:0000313" key="2">
    <source>
        <dbReference type="EMBL" id="PIQ67082.1"/>
    </source>
</evidence>
<dbReference type="EMBL" id="PCVC01000019">
    <property type="protein sequence ID" value="PIQ67082.1"/>
    <property type="molecule type" value="Genomic_DNA"/>
</dbReference>